<proteinExistence type="inferred from homology"/>
<dbReference type="InterPro" id="IPR010099">
    <property type="entry name" value="SDR39U1"/>
</dbReference>
<evidence type="ECO:0000259" key="3">
    <source>
        <dbReference type="Pfam" id="PF08338"/>
    </source>
</evidence>
<dbReference type="InterPro" id="IPR013549">
    <property type="entry name" value="DUF1731"/>
</dbReference>
<dbReference type="PANTHER" id="PTHR11092">
    <property type="entry name" value="SUGAR NUCLEOTIDE EPIMERASE RELATED"/>
    <property type="match status" value="1"/>
</dbReference>
<dbReference type="Gene3D" id="3.40.50.720">
    <property type="entry name" value="NAD(P)-binding Rossmann-like Domain"/>
    <property type="match status" value="1"/>
</dbReference>
<evidence type="ECO:0000313" key="4">
    <source>
        <dbReference type="EMBL" id="OAK57371.1"/>
    </source>
</evidence>
<keyword evidence="5" id="KW-1185">Reference proteome</keyword>
<dbReference type="Proteomes" id="UP000077519">
    <property type="component" value="Unassembled WGS sequence"/>
</dbReference>
<dbReference type="NCBIfam" id="TIGR01777">
    <property type="entry name" value="yfcH"/>
    <property type="match status" value="1"/>
</dbReference>
<evidence type="ECO:0000256" key="1">
    <source>
        <dbReference type="ARBA" id="ARBA00009353"/>
    </source>
</evidence>
<dbReference type="CDD" id="cd05242">
    <property type="entry name" value="SDR_a8"/>
    <property type="match status" value="1"/>
</dbReference>
<dbReference type="EMBL" id="LVHI01000001">
    <property type="protein sequence ID" value="OAK57371.1"/>
    <property type="molecule type" value="Genomic_DNA"/>
</dbReference>
<gene>
    <name evidence="4" type="ORF">A3K89_00725</name>
</gene>
<accession>A0A177YPR4</accession>
<feature type="domain" description="DUF1731" evidence="3">
    <location>
        <begin position="246"/>
        <end position="292"/>
    </location>
</feature>
<comment type="similarity">
    <text evidence="1">Belongs to the NAD(P)-dependent epimerase/dehydratase family. SDR39U1 subfamily.</text>
</comment>
<evidence type="ECO:0000259" key="2">
    <source>
        <dbReference type="Pfam" id="PF01370"/>
    </source>
</evidence>
<comment type="caution">
    <text evidence="4">The sequence shown here is derived from an EMBL/GenBank/DDBJ whole genome shotgun (WGS) entry which is preliminary data.</text>
</comment>
<dbReference type="InterPro" id="IPR036291">
    <property type="entry name" value="NAD(P)-bd_dom_sf"/>
</dbReference>
<feature type="domain" description="NAD-dependent epimerase/dehydratase" evidence="2">
    <location>
        <begin position="3"/>
        <end position="211"/>
    </location>
</feature>
<dbReference type="Pfam" id="PF01370">
    <property type="entry name" value="Epimerase"/>
    <property type="match status" value="1"/>
</dbReference>
<dbReference type="RefSeq" id="WP_068420588.1">
    <property type="nucleotide sequence ID" value="NZ_LVHI01000001.1"/>
</dbReference>
<dbReference type="InterPro" id="IPR001509">
    <property type="entry name" value="Epimerase_deHydtase"/>
</dbReference>
<dbReference type="SUPFAM" id="SSF51735">
    <property type="entry name" value="NAD(P)-binding Rossmann-fold domains"/>
    <property type="match status" value="1"/>
</dbReference>
<dbReference type="PANTHER" id="PTHR11092:SF0">
    <property type="entry name" value="EPIMERASE FAMILY PROTEIN SDR39U1"/>
    <property type="match status" value="1"/>
</dbReference>
<organism evidence="4 5">
    <name type="scientific">Rhodococcoides kyotonense</name>
    <dbReference type="NCBI Taxonomy" id="398843"/>
    <lineage>
        <taxon>Bacteria</taxon>
        <taxon>Bacillati</taxon>
        <taxon>Actinomycetota</taxon>
        <taxon>Actinomycetes</taxon>
        <taxon>Mycobacteriales</taxon>
        <taxon>Nocardiaceae</taxon>
        <taxon>Rhodococcoides</taxon>
    </lineage>
</organism>
<name>A0A177YPR4_9NOCA</name>
<dbReference type="AlphaFoldDB" id="A0A177YPR4"/>
<sequence length="296" mass="31418">MRVVIAGSSGLIGTALVASLRGQGHEVVRLVRRPPAGPDEYQWDPTRGTLDDRALRDADAVVDFCGVGIGDKRWSGSYKQAIRDSRITPTEVLAEACASHSIPTFVNASGINFYGDTGDRVVDESAPAGSGFLAEVCRDWENATSAASSAGVRTIMLRSGVVLSQRGGMLDRLRPLYLLALGGRLGSGRQYFPWISLDDEIAAIVHGLENDAVSGPVNMVGPAPVTNAQFNSAMARAVHRPAPWVVPGFVLRAGIGEFAQEAILTGPRAIPSVLENTGFEFRHNTIGEALRAAVGR</sequence>
<dbReference type="Pfam" id="PF08338">
    <property type="entry name" value="DUF1731"/>
    <property type="match status" value="1"/>
</dbReference>
<protein>
    <submittedName>
        <fullName evidence="4">Epimerase</fullName>
    </submittedName>
</protein>
<reference evidence="4 5" key="1">
    <citation type="submission" date="2016-03" db="EMBL/GenBank/DDBJ databases">
        <title>Genome sequence of Rhodococcus kyotonensis KB10.</title>
        <authorList>
            <person name="Jeong H."/>
            <person name="Hong C.E."/>
            <person name="Jo S.H."/>
            <person name="Park J.M."/>
        </authorList>
    </citation>
    <scope>NUCLEOTIDE SEQUENCE [LARGE SCALE GENOMIC DNA]</scope>
    <source>
        <strain evidence="4 5">KB10</strain>
    </source>
</reference>
<evidence type="ECO:0000313" key="5">
    <source>
        <dbReference type="Proteomes" id="UP000077519"/>
    </source>
</evidence>